<dbReference type="InterPro" id="IPR008258">
    <property type="entry name" value="Transglycosylase_SLT_dom_1"/>
</dbReference>
<evidence type="ECO:0000256" key="2">
    <source>
        <dbReference type="SAM" id="SignalP"/>
    </source>
</evidence>
<comment type="similarity">
    <text evidence="1">Belongs to the transglycosylase Slt family.</text>
</comment>
<accession>A0A4P2PXT4</accession>
<dbReference type="RefSeq" id="WP_129346969.1">
    <property type="nucleotide sequence ID" value="NZ_CP012670.1"/>
</dbReference>
<evidence type="ECO:0000259" key="3">
    <source>
        <dbReference type="Pfam" id="PF01464"/>
    </source>
</evidence>
<evidence type="ECO:0000313" key="5">
    <source>
        <dbReference type="EMBL" id="AUX21685.1"/>
    </source>
</evidence>
<protein>
    <submittedName>
        <fullName evidence="5">Lytic transglycosylase</fullName>
    </submittedName>
</protein>
<dbReference type="AlphaFoldDB" id="A0A4P2PXT4"/>
<dbReference type="GO" id="GO:0016020">
    <property type="term" value="C:membrane"/>
    <property type="evidence" value="ECO:0007669"/>
    <property type="project" value="InterPro"/>
</dbReference>
<evidence type="ECO:0000256" key="1">
    <source>
        <dbReference type="ARBA" id="ARBA00007734"/>
    </source>
</evidence>
<dbReference type="PROSITE" id="PS00922">
    <property type="entry name" value="TRANSGLYCOSYLASE"/>
    <property type="match status" value="1"/>
</dbReference>
<proteinExistence type="inferred from homology"/>
<feature type="domain" description="Transglycosylase SLT" evidence="3">
    <location>
        <begin position="97"/>
        <end position="197"/>
    </location>
</feature>
<gene>
    <name evidence="5" type="ORF">SOCEGT47_021720</name>
</gene>
<feature type="domain" description="DUF4124" evidence="4">
    <location>
        <begin position="25"/>
        <end position="76"/>
    </location>
</feature>
<dbReference type="PANTHER" id="PTHR37423:SF2">
    <property type="entry name" value="MEMBRANE-BOUND LYTIC MUREIN TRANSGLYCOSYLASE C"/>
    <property type="match status" value="1"/>
</dbReference>
<dbReference type="Pfam" id="PF13511">
    <property type="entry name" value="DUF4124"/>
    <property type="match status" value="1"/>
</dbReference>
<dbReference type="GO" id="GO:0000270">
    <property type="term" value="P:peptidoglycan metabolic process"/>
    <property type="evidence" value="ECO:0007669"/>
    <property type="project" value="InterPro"/>
</dbReference>
<dbReference type="InterPro" id="IPR000189">
    <property type="entry name" value="Transglyc_AS"/>
</dbReference>
<dbReference type="OrthoDB" id="9781970at2"/>
<feature type="signal peptide" evidence="2">
    <location>
        <begin position="1"/>
        <end position="36"/>
    </location>
</feature>
<dbReference type="CDD" id="cd00254">
    <property type="entry name" value="LT-like"/>
    <property type="match status" value="1"/>
</dbReference>
<dbReference type="GO" id="GO:0008933">
    <property type="term" value="F:peptidoglycan lytic transglycosylase activity"/>
    <property type="evidence" value="ECO:0007669"/>
    <property type="project" value="InterPro"/>
</dbReference>
<sequence length="228" mass="25089">MPVQATSGSSPRAVLRALGAALGLAALALHPGSALADIFTYTDENGEIHFTNRPNGDPRFKVYIKGDGGRSPRRKGVVPVAPSDKSLDRFSRYDAWIRQAATLYQIPEELVRAVIKCESDYDPRAVSPVGAQGLMQLMPETALRMQVRDPFDARENIFGGTRYLRVLANLFNGDLDLTIAGYNAGEGAVMRYGGIPPYEETQAYVTRVRTYYARYRTTRDVAVASIEP</sequence>
<dbReference type="Proteomes" id="UP000295781">
    <property type="component" value="Chromosome"/>
</dbReference>
<dbReference type="SUPFAM" id="SSF53955">
    <property type="entry name" value="Lysozyme-like"/>
    <property type="match status" value="1"/>
</dbReference>
<dbReference type="PANTHER" id="PTHR37423">
    <property type="entry name" value="SOLUBLE LYTIC MUREIN TRANSGLYCOSYLASE-RELATED"/>
    <property type="match status" value="1"/>
</dbReference>
<reference evidence="5 6" key="1">
    <citation type="submission" date="2015-09" db="EMBL/GenBank/DDBJ databases">
        <title>Sorangium comparison.</title>
        <authorList>
            <person name="Zaburannyi N."/>
            <person name="Bunk B."/>
            <person name="Overmann J."/>
            <person name="Mueller R."/>
        </authorList>
    </citation>
    <scope>NUCLEOTIDE SEQUENCE [LARGE SCALE GENOMIC DNA]</scope>
    <source>
        <strain evidence="5 6">So ceGT47</strain>
    </source>
</reference>
<organism evidence="5 6">
    <name type="scientific">Sorangium cellulosum</name>
    <name type="common">Polyangium cellulosum</name>
    <dbReference type="NCBI Taxonomy" id="56"/>
    <lineage>
        <taxon>Bacteria</taxon>
        <taxon>Pseudomonadati</taxon>
        <taxon>Myxococcota</taxon>
        <taxon>Polyangia</taxon>
        <taxon>Polyangiales</taxon>
        <taxon>Polyangiaceae</taxon>
        <taxon>Sorangium</taxon>
    </lineage>
</organism>
<dbReference type="InterPro" id="IPR025392">
    <property type="entry name" value="DUF4124"/>
</dbReference>
<name>A0A4P2PXT4_SORCE</name>
<dbReference type="PROSITE" id="PS51318">
    <property type="entry name" value="TAT"/>
    <property type="match status" value="1"/>
</dbReference>
<dbReference type="InterPro" id="IPR006311">
    <property type="entry name" value="TAT_signal"/>
</dbReference>
<evidence type="ECO:0000259" key="4">
    <source>
        <dbReference type="Pfam" id="PF13511"/>
    </source>
</evidence>
<dbReference type="InterPro" id="IPR023346">
    <property type="entry name" value="Lysozyme-like_dom_sf"/>
</dbReference>
<feature type="chain" id="PRO_5020591521" evidence="2">
    <location>
        <begin position="37"/>
        <end position="228"/>
    </location>
</feature>
<evidence type="ECO:0000313" key="6">
    <source>
        <dbReference type="Proteomes" id="UP000295781"/>
    </source>
</evidence>
<dbReference type="EMBL" id="CP012670">
    <property type="protein sequence ID" value="AUX21685.1"/>
    <property type="molecule type" value="Genomic_DNA"/>
</dbReference>
<dbReference type="Pfam" id="PF01464">
    <property type="entry name" value="SLT"/>
    <property type="match status" value="1"/>
</dbReference>
<keyword evidence="2" id="KW-0732">Signal</keyword>
<dbReference type="Gene3D" id="1.10.530.10">
    <property type="match status" value="1"/>
</dbReference>